<evidence type="ECO:0000256" key="1">
    <source>
        <dbReference type="ARBA" id="ARBA00004496"/>
    </source>
</evidence>
<dbReference type="SMART" id="SM00963">
    <property type="entry name" value="SRP54_N"/>
    <property type="match status" value="1"/>
</dbReference>
<sequence>MVLADLGSRLRGALSSVESGSETEIQSMIKDICNALLESDVNIKLVAKLRDNIKAKVKTLINDEESSTNKRKKLQKIVFDELCSLVDSHEEPPKPKKLSQQQQKSKTLRGKKQPRLLVSRMLLCLLVCKGLVKLHRVRS</sequence>
<dbReference type="EMBL" id="LMYN01000014">
    <property type="protein sequence ID" value="KSA03118.1"/>
    <property type="molecule type" value="Genomic_DNA"/>
</dbReference>
<name>A0A0V1Q3L6_9ASCO</name>
<dbReference type="Gene3D" id="1.20.120.140">
    <property type="entry name" value="Signal recognition particle SRP54, nucleotide-binding domain"/>
    <property type="match status" value="1"/>
</dbReference>
<evidence type="ECO:0000313" key="5">
    <source>
        <dbReference type="Proteomes" id="UP000054251"/>
    </source>
</evidence>
<dbReference type="InterPro" id="IPR036225">
    <property type="entry name" value="SRP/SRP_N"/>
</dbReference>
<organism evidence="4 5">
    <name type="scientific">Debaryomyces fabryi</name>
    <dbReference type="NCBI Taxonomy" id="58627"/>
    <lineage>
        <taxon>Eukaryota</taxon>
        <taxon>Fungi</taxon>
        <taxon>Dikarya</taxon>
        <taxon>Ascomycota</taxon>
        <taxon>Saccharomycotina</taxon>
        <taxon>Pichiomycetes</taxon>
        <taxon>Debaryomycetaceae</taxon>
        <taxon>Debaryomyces</taxon>
    </lineage>
</organism>
<dbReference type="OrthoDB" id="10250817at2759"/>
<dbReference type="GO" id="GO:0003924">
    <property type="term" value="F:GTPase activity"/>
    <property type="evidence" value="ECO:0007669"/>
    <property type="project" value="InterPro"/>
</dbReference>
<evidence type="ECO:0000313" key="4">
    <source>
        <dbReference type="EMBL" id="KSA03118.1"/>
    </source>
</evidence>
<dbReference type="PANTHER" id="PTHR11564">
    <property type="entry name" value="SIGNAL RECOGNITION PARTICLE 54K PROTEIN SRP54"/>
    <property type="match status" value="1"/>
</dbReference>
<dbReference type="RefSeq" id="XP_015469220.1">
    <property type="nucleotide sequence ID" value="XM_015609961.1"/>
</dbReference>
<dbReference type="InterPro" id="IPR013822">
    <property type="entry name" value="Signal_recog_particl_SRP54_hlx"/>
</dbReference>
<dbReference type="GO" id="GO:0006616">
    <property type="term" value="P:SRP-dependent cotranslational protein targeting to membrane, translocation"/>
    <property type="evidence" value="ECO:0007669"/>
    <property type="project" value="TreeGrafter"/>
</dbReference>
<dbReference type="Proteomes" id="UP000054251">
    <property type="component" value="Unassembled WGS sequence"/>
</dbReference>
<protein>
    <recommendedName>
        <fullName evidence="3">Signal recognition particle SRP54 helical bundle domain-containing protein</fullName>
    </recommendedName>
</protein>
<accession>A0A0V1Q3L6</accession>
<dbReference type="SUPFAM" id="SSF47364">
    <property type="entry name" value="Domain of the SRP/SRP receptor G-proteins"/>
    <property type="match status" value="1"/>
</dbReference>
<comment type="caution">
    <text evidence="4">The sequence shown here is derived from an EMBL/GenBank/DDBJ whole genome shotgun (WGS) entry which is preliminary data.</text>
</comment>
<dbReference type="InterPro" id="IPR022941">
    <property type="entry name" value="SRP54"/>
</dbReference>
<dbReference type="GO" id="GO:0005525">
    <property type="term" value="F:GTP binding"/>
    <property type="evidence" value="ECO:0007669"/>
    <property type="project" value="InterPro"/>
</dbReference>
<proteinExistence type="predicted"/>
<dbReference type="GeneID" id="26838140"/>
<dbReference type="GO" id="GO:0008312">
    <property type="term" value="F:7S RNA binding"/>
    <property type="evidence" value="ECO:0007669"/>
    <property type="project" value="TreeGrafter"/>
</dbReference>
<feature type="region of interest" description="Disordered" evidence="2">
    <location>
        <begin position="88"/>
        <end position="111"/>
    </location>
</feature>
<gene>
    <name evidence="4" type="ORF">AC631_01131</name>
</gene>
<dbReference type="GO" id="GO:0005786">
    <property type="term" value="C:signal recognition particle, endoplasmic reticulum targeting"/>
    <property type="evidence" value="ECO:0007669"/>
    <property type="project" value="TreeGrafter"/>
</dbReference>
<keyword evidence="5" id="KW-1185">Reference proteome</keyword>
<dbReference type="GO" id="GO:0005829">
    <property type="term" value="C:cytosol"/>
    <property type="evidence" value="ECO:0007669"/>
    <property type="project" value="TreeGrafter"/>
</dbReference>
<reference evidence="4 5" key="1">
    <citation type="submission" date="2015-11" db="EMBL/GenBank/DDBJ databases">
        <title>The genome of Debaryomyces fabryi.</title>
        <authorList>
            <person name="Tafer H."/>
            <person name="Lopandic K."/>
        </authorList>
    </citation>
    <scope>NUCLEOTIDE SEQUENCE [LARGE SCALE GENOMIC DNA]</scope>
    <source>
        <strain evidence="4 5">CBS 789</strain>
    </source>
</reference>
<dbReference type="AlphaFoldDB" id="A0A0V1Q3L6"/>
<dbReference type="InterPro" id="IPR042101">
    <property type="entry name" value="SRP54_N_sf"/>
</dbReference>
<dbReference type="PANTHER" id="PTHR11564:SF5">
    <property type="entry name" value="SIGNAL RECOGNITION PARTICLE SUBUNIT SRP54"/>
    <property type="match status" value="1"/>
</dbReference>
<evidence type="ECO:0000259" key="3">
    <source>
        <dbReference type="SMART" id="SM00963"/>
    </source>
</evidence>
<evidence type="ECO:0000256" key="2">
    <source>
        <dbReference type="SAM" id="MobiDB-lite"/>
    </source>
</evidence>
<dbReference type="GO" id="GO:0030942">
    <property type="term" value="F:endoplasmic reticulum signal peptide binding"/>
    <property type="evidence" value="ECO:0007669"/>
    <property type="project" value="TreeGrafter"/>
</dbReference>
<comment type="subcellular location">
    <subcellularLocation>
        <location evidence="1">Cytoplasm</location>
    </subcellularLocation>
</comment>
<feature type="domain" description="Signal recognition particle SRP54 helical bundle" evidence="3">
    <location>
        <begin position="2"/>
        <end position="86"/>
    </location>
</feature>
<dbReference type="Pfam" id="PF02881">
    <property type="entry name" value="SRP54_N"/>
    <property type="match status" value="1"/>
</dbReference>